<dbReference type="Proteomes" id="UP001500630">
    <property type="component" value="Unassembled WGS sequence"/>
</dbReference>
<sequence length="367" mass="40659">MSVDDDAPRRITLAGRLRELRGHQWPDLPITQAQLSSALEVSVPLISSWESTRTSSIPPSHRLETYAAFFATRRSVANGQARVLPLSEMTPEEADAHGTLLAELTRLRNEALRLQSSGGPVPAQVSSYEGPLRFGDGEPITIICSQVPAEDRAKIPYASPLTPDYIELYRYSDLDSLFELHGHLRAANPGSLVTVRSAEDLRSDDLTTHLVLLGGVDYNEVTESMLARIDLPVRQVADWDKKDGTYFEVLGGGDTGRHHPVVKGTGDKQRLLEDVAFFYHGVNPDNVERTLTMCNGMYGRGVYGAVRALTDERFRQRNAAYLRARFGDAKSYGILTRVRIAGTVVVTPDWTLDFTRLHEWSGPARGD</sequence>
<reference evidence="2" key="1">
    <citation type="journal article" date="2019" name="Int. J. Syst. Evol. Microbiol.">
        <title>The Global Catalogue of Microorganisms (GCM) 10K type strain sequencing project: providing services to taxonomists for standard genome sequencing and annotation.</title>
        <authorList>
            <consortium name="The Broad Institute Genomics Platform"/>
            <consortium name="The Broad Institute Genome Sequencing Center for Infectious Disease"/>
            <person name="Wu L."/>
            <person name="Ma J."/>
        </authorList>
    </citation>
    <scope>NUCLEOTIDE SEQUENCE [LARGE SCALE GENOMIC DNA]</scope>
    <source>
        <strain evidence="2">JCM 17326</strain>
    </source>
</reference>
<evidence type="ECO:0000313" key="2">
    <source>
        <dbReference type="Proteomes" id="UP001500630"/>
    </source>
</evidence>
<dbReference type="EMBL" id="BAABDQ010000019">
    <property type="protein sequence ID" value="GAA3580616.1"/>
    <property type="molecule type" value="Genomic_DNA"/>
</dbReference>
<gene>
    <name evidence="1" type="ORF">GCM10022419_072610</name>
</gene>
<evidence type="ECO:0000313" key="1">
    <source>
        <dbReference type="EMBL" id="GAA3580616.1"/>
    </source>
</evidence>
<protein>
    <submittedName>
        <fullName evidence="1">Helix-turn-helix domain-containing protein</fullName>
    </submittedName>
</protein>
<keyword evidence="2" id="KW-1185">Reference proteome</keyword>
<comment type="caution">
    <text evidence="1">The sequence shown here is derived from an EMBL/GenBank/DDBJ whole genome shotgun (WGS) entry which is preliminary data.</text>
</comment>
<accession>A0ABP6YDZ1</accession>
<organism evidence="1 2">
    <name type="scientific">Nonomuraea rosea</name>
    <dbReference type="NCBI Taxonomy" id="638574"/>
    <lineage>
        <taxon>Bacteria</taxon>
        <taxon>Bacillati</taxon>
        <taxon>Actinomycetota</taxon>
        <taxon>Actinomycetes</taxon>
        <taxon>Streptosporangiales</taxon>
        <taxon>Streptosporangiaceae</taxon>
        <taxon>Nonomuraea</taxon>
    </lineage>
</organism>
<name>A0ABP6YDZ1_9ACTN</name>
<dbReference type="CDD" id="cd00093">
    <property type="entry name" value="HTH_XRE"/>
    <property type="match status" value="1"/>
</dbReference>
<dbReference type="InterPro" id="IPR001387">
    <property type="entry name" value="Cro/C1-type_HTH"/>
</dbReference>
<dbReference type="RefSeq" id="WP_345568955.1">
    <property type="nucleotide sequence ID" value="NZ_BAABDQ010000019.1"/>
</dbReference>
<proteinExistence type="predicted"/>